<feature type="region of interest" description="Disordered" evidence="2">
    <location>
        <begin position="1"/>
        <end position="55"/>
    </location>
</feature>
<keyword evidence="5" id="KW-1185">Reference proteome</keyword>
<feature type="region of interest" description="Disordered" evidence="2">
    <location>
        <begin position="403"/>
        <end position="533"/>
    </location>
</feature>
<evidence type="ECO:0000256" key="1">
    <source>
        <dbReference type="SAM" id="Coils"/>
    </source>
</evidence>
<dbReference type="eggNOG" id="ENOG502RYH0">
    <property type="taxonomic scope" value="Eukaryota"/>
</dbReference>
<feature type="compositionally biased region" description="Basic and acidic residues" evidence="2">
    <location>
        <begin position="593"/>
        <end position="602"/>
    </location>
</feature>
<dbReference type="HOGENOM" id="CLU_011914_2_0_1"/>
<dbReference type="OrthoDB" id="1938992at2759"/>
<dbReference type="GO" id="GO:0033255">
    <property type="term" value="C:SAS acetyltransferase complex"/>
    <property type="evidence" value="ECO:0007669"/>
    <property type="project" value="InterPro"/>
</dbReference>
<reference evidence="5" key="1">
    <citation type="journal article" date="2012" name="MBio">
        <title>Comparative genome analysis of Trichophyton rubrum and related dermatophytes reveals candidate genes involved in infection.</title>
        <authorList>
            <person name="Martinez D.A."/>
            <person name="Oliver B.G."/>
            <person name="Graeser Y."/>
            <person name="Goldberg J.M."/>
            <person name="Li W."/>
            <person name="Martinez-Rossi N.M."/>
            <person name="Monod M."/>
            <person name="Shelest E."/>
            <person name="Barton R.C."/>
            <person name="Birch E."/>
            <person name="Brakhage A.A."/>
            <person name="Chen Z."/>
            <person name="Gurr S.J."/>
            <person name="Heiman D."/>
            <person name="Heitman J."/>
            <person name="Kosti I."/>
            <person name="Rossi A."/>
            <person name="Saif S."/>
            <person name="Samalova M."/>
            <person name="Saunders C.W."/>
            <person name="Shea T."/>
            <person name="Summerbell R.C."/>
            <person name="Xu J."/>
            <person name="Young S."/>
            <person name="Zeng Q."/>
            <person name="Birren B.W."/>
            <person name="Cuomo C.A."/>
            <person name="White T.C."/>
        </authorList>
    </citation>
    <scope>NUCLEOTIDE SEQUENCE [LARGE SCALE GENOMIC DNA]</scope>
    <source>
        <strain evidence="5">ATCC MYA-4605 / CBS 113480</strain>
    </source>
</reference>
<dbReference type="OMA" id="ELAMYFP"/>
<feature type="region of interest" description="Disordered" evidence="2">
    <location>
        <begin position="117"/>
        <end position="192"/>
    </location>
</feature>
<name>C5FZ08_ARTOC</name>
<accession>C5FZ08</accession>
<feature type="compositionally biased region" description="Basic and acidic residues" evidence="2">
    <location>
        <begin position="216"/>
        <end position="227"/>
    </location>
</feature>
<evidence type="ECO:0000256" key="2">
    <source>
        <dbReference type="SAM" id="MobiDB-lite"/>
    </source>
</evidence>
<evidence type="ECO:0000313" key="5">
    <source>
        <dbReference type="Proteomes" id="UP000002035"/>
    </source>
</evidence>
<organism evidence="4 5">
    <name type="scientific">Arthroderma otae (strain ATCC MYA-4605 / CBS 113480)</name>
    <name type="common">Microsporum canis</name>
    <dbReference type="NCBI Taxonomy" id="554155"/>
    <lineage>
        <taxon>Eukaryota</taxon>
        <taxon>Fungi</taxon>
        <taxon>Dikarya</taxon>
        <taxon>Ascomycota</taxon>
        <taxon>Pezizomycotina</taxon>
        <taxon>Eurotiomycetes</taxon>
        <taxon>Eurotiomycetidae</taxon>
        <taxon>Onygenales</taxon>
        <taxon>Arthrodermataceae</taxon>
        <taxon>Microsporum</taxon>
    </lineage>
</organism>
<feature type="domain" description="Something about silencing protein 4" evidence="3">
    <location>
        <begin position="305"/>
        <end position="399"/>
    </location>
</feature>
<feature type="region of interest" description="Disordered" evidence="2">
    <location>
        <begin position="64"/>
        <end position="83"/>
    </location>
</feature>
<dbReference type="Pfam" id="PF15460">
    <property type="entry name" value="SAS4"/>
    <property type="match status" value="1"/>
</dbReference>
<dbReference type="EMBL" id="DS995707">
    <property type="protein sequence ID" value="EEQ34756.1"/>
    <property type="molecule type" value="Genomic_DNA"/>
</dbReference>
<feature type="region of interest" description="Disordered" evidence="2">
    <location>
        <begin position="546"/>
        <end position="602"/>
    </location>
</feature>
<dbReference type="RefSeq" id="XP_002843792.1">
    <property type="nucleotide sequence ID" value="XM_002843746.1"/>
</dbReference>
<feature type="compositionally biased region" description="Low complexity" evidence="2">
    <location>
        <begin position="13"/>
        <end position="22"/>
    </location>
</feature>
<dbReference type="InterPro" id="IPR038988">
    <property type="entry name" value="Sas4"/>
</dbReference>
<evidence type="ECO:0000313" key="4">
    <source>
        <dbReference type="EMBL" id="EEQ34756.1"/>
    </source>
</evidence>
<feature type="compositionally biased region" description="Polar residues" evidence="2">
    <location>
        <begin position="1"/>
        <end position="12"/>
    </location>
</feature>
<sequence length="602" mass="67576">MTRTVTSPLSCSTRTQRQQHQQHQQHHQASPGYSEPPPLTSTSAASPPHQHTHANTRQFIYTHNEPPSKRTKLHHSPPQVSGQLPLRARDAQGQPNIIPRPHPLPQRHVQTQLVTIRSSRNGDDGSSKGEGGRLSFVKPDASPNTNNKTIESALVRPTRSSLRHPRGTQVDEGDMPLVQRAQSSGGDANMHGVDATKNEARLKTPQAPNVNTPAGGEKRSLRSHDGGTRPSKSELAMYFPNYEQVLSLEPAKQETTVTLVDDLREPVALDGDGLATSTVPHNPLETLHNAEVVDLGPFKGADDNDPLDEDTFFKAHRRLERQEKQLRNLEKERAQYEKTQLDHLLGELQGHDWLRVMGINGVTDTEKKLYEPKRDYFVGEVTALLEKFRAWKEEEKRRRIEREQALQAEEDEESGSEEEDEDEEDEDEDEGESGVVEENSELTSTTAAGSVPDPDDVDGLAAHQLYQEVISATKSKKLKTRKDKPTSQPRQQPKPQLQHPQKQQQQSPSSKVLDSKPVAPHIGPNPWPTGPFLSFYSKPHLREAAIKKHKRGRTRMAFGKPLPDLDETPFQLPDDILTPEAIRAAQRRNRRMRREDGKPGKR</sequence>
<dbReference type="GO" id="GO:0004402">
    <property type="term" value="F:histone acetyltransferase activity"/>
    <property type="evidence" value="ECO:0007669"/>
    <property type="project" value="TreeGrafter"/>
</dbReference>
<dbReference type="GeneID" id="9225191"/>
<dbReference type="PANTHER" id="PTHR38422:SF1">
    <property type="entry name" value="SOMETHING ABOUT SILENCING PROTEIN 4"/>
    <property type="match status" value="1"/>
</dbReference>
<proteinExistence type="predicted"/>
<protein>
    <recommendedName>
        <fullName evidence="3">Something about silencing protein 4 domain-containing protein</fullName>
    </recommendedName>
</protein>
<gene>
    <name evidence="4" type="ORF">MCYG_07575</name>
</gene>
<feature type="compositionally biased region" description="Basic and acidic residues" evidence="2">
    <location>
        <begin position="120"/>
        <end position="131"/>
    </location>
</feature>
<feature type="compositionally biased region" description="Acidic residues" evidence="2">
    <location>
        <begin position="408"/>
        <end position="432"/>
    </location>
</feature>
<dbReference type="PANTHER" id="PTHR38422">
    <property type="entry name" value="SOMETHING ABOUT SILENCING PROTEIN 4"/>
    <property type="match status" value="1"/>
</dbReference>
<feature type="coiled-coil region" evidence="1">
    <location>
        <begin position="312"/>
        <end position="339"/>
    </location>
</feature>
<feature type="region of interest" description="Disordered" evidence="2">
    <location>
        <begin position="205"/>
        <end position="231"/>
    </location>
</feature>
<dbReference type="AlphaFoldDB" id="C5FZ08"/>
<feature type="compositionally biased region" description="Low complexity" evidence="2">
    <location>
        <begin position="486"/>
        <end position="511"/>
    </location>
</feature>
<dbReference type="InterPro" id="IPR029184">
    <property type="entry name" value="Sas4_dom"/>
</dbReference>
<evidence type="ECO:0000259" key="3">
    <source>
        <dbReference type="Pfam" id="PF15460"/>
    </source>
</evidence>
<dbReference type="VEuPathDB" id="FungiDB:MCYG_07575"/>
<keyword evidence="1" id="KW-0175">Coiled coil</keyword>
<dbReference type="Proteomes" id="UP000002035">
    <property type="component" value="Unassembled WGS sequence"/>
</dbReference>
<dbReference type="STRING" id="554155.C5FZ08"/>